<organism evidence="2 3">
    <name type="scientific">Actinoplanes philippinensis</name>
    <dbReference type="NCBI Taxonomy" id="35752"/>
    <lineage>
        <taxon>Bacteria</taxon>
        <taxon>Bacillati</taxon>
        <taxon>Actinomycetota</taxon>
        <taxon>Actinomycetes</taxon>
        <taxon>Micromonosporales</taxon>
        <taxon>Micromonosporaceae</taxon>
        <taxon>Actinoplanes</taxon>
    </lineage>
</organism>
<protein>
    <submittedName>
        <fullName evidence="2">Uncharacterized protein</fullName>
    </submittedName>
</protein>
<keyword evidence="1" id="KW-0812">Transmembrane</keyword>
<keyword evidence="1" id="KW-1133">Transmembrane helix</keyword>
<accession>A0A1I2J5L8</accession>
<evidence type="ECO:0000313" key="3">
    <source>
        <dbReference type="Proteomes" id="UP000199645"/>
    </source>
</evidence>
<gene>
    <name evidence="2" type="ORF">SAMN05421541_111340</name>
</gene>
<dbReference type="AlphaFoldDB" id="A0A1I2J5L8"/>
<feature type="transmembrane region" description="Helical" evidence="1">
    <location>
        <begin position="65"/>
        <end position="90"/>
    </location>
</feature>
<proteinExistence type="predicted"/>
<dbReference type="RefSeq" id="WP_143133999.1">
    <property type="nucleotide sequence ID" value="NZ_BOMT01000060.1"/>
</dbReference>
<dbReference type="STRING" id="35752.SAMN05421541_111340"/>
<feature type="transmembrane region" description="Helical" evidence="1">
    <location>
        <begin position="35"/>
        <end position="53"/>
    </location>
</feature>
<dbReference type="EMBL" id="FONV01000011">
    <property type="protein sequence ID" value="SFF49679.1"/>
    <property type="molecule type" value="Genomic_DNA"/>
</dbReference>
<dbReference type="OrthoDB" id="3298215at2"/>
<dbReference type="Proteomes" id="UP000199645">
    <property type="component" value="Unassembled WGS sequence"/>
</dbReference>
<evidence type="ECO:0000256" key="1">
    <source>
        <dbReference type="SAM" id="Phobius"/>
    </source>
</evidence>
<keyword evidence="1" id="KW-0472">Membrane</keyword>
<evidence type="ECO:0000313" key="2">
    <source>
        <dbReference type="EMBL" id="SFF49679.1"/>
    </source>
</evidence>
<feature type="transmembrane region" description="Helical" evidence="1">
    <location>
        <begin position="132"/>
        <end position="150"/>
    </location>
</feature>
<name>A0A1I2J5L8_9ACTN</name>
<keyword evidence="3" id="KW-1185">Reference proteome</keyword>
<reference evidence="2 3" key="1">
    <citation type="submission" date="2016-10" db="EMBL/GenBank/DDBJ databases">
        <authorList>
            <person name="de Groot N.N."/>
        </authorList>
    </citation>
    <scope>NUCLEOTIDE SEQUENCE [LARGE SCALE GENOMIC DNA]</scope>
    <source>
        <strain evidence="2 3">DSM 43019</strain>
    </source>
</reference>
<sequence>MTSRIIRVTVGQLSLTLGMFWLVMSLTTPEPRHVSAGAAGVGGGLVLLLWRRIRLPVRPVLAGSVAIGLVGTVAGLIVRTVTVGGMFGWFEDRGWPFSWLGRGALADSVDEARRQALAGGWGVDLFRLAVDVVVWSYTGLVLICVFGLAVRARKARRAPERAE</sequence>